<evidence type="ECO:0000256" key="2">
    <source>
        <dbReference type="ARBA" id="ARBA00023015"/>
    </source>
</evidence>
<dbReference type="SUPFAM" id="SSF52540">
    <property type="entry name" value="P-loop containing nucleoside triphosphate hydrolases"/>
    <property type="match status" value="1"/>
</dbReference>
<protein>
    <submittedName>
        <fullName evidence="7">BTAD domain-containing putative transcriptional regulator</fullName>
    </submittedName>
</protein>
<evidence type="ECO:0000259" key="5">
    <source>
        <dbReference type="SMART" id="SM00862"/>
    </source>
</evidence>
<dbReference type="InterPro" id="IPR011990">
    <property type="entry name" value="TPR-like_helical_dom_sf"/>
</dbReference>
<evidence type="ECO:0000313" key="8">
    <source>
        <dbReference type="Proteomes" id="UP001335729"/>
    </source>
</evidence>
<dbReference type="InterPro" id="IPR051677">
    <property type="entry name" value="AfsR-DnrI-RedD_regulator"/>
</dbReference>
<evidence type="ECO:0000256" key="3">
    <source>
        <dbReference type="ARBA" id="ARBA00023125"/>
    </source>
</evidence>
<keyword evidence="3" id="KW-0238">DNA-binding</keyword>
<sequence>MRDLSDDASEHHPAIAVLGSLEVRAPDGDLVPTSARRHVDLLAILAAERSVRSAGYLCELLWRGDPPDSALVTLQGYVLRLRRALKTVPDIRIDTEGGGYVLRCTGPSTDLDLLDVLSRDAREASADGDVERAVTLLVGALRLWRGDALADIDDITEIAPERARLDELRSELTEMCAEGLITLGRARQAVSILTEARGRHPLREGTARLLALALRDSGRTSEGLDVLVDVRRRLRDELGLDPAVDTVRVEAELRSPVTAEPTAAPVTRLVGREDATVAIDRAWRNSAGELTVVTVRGAAGIGKSALVADALQRHRAPALFAGGPAGAKNSALEAVSTWLDQLAVDGRAVPENPTPRSLASLLATLARETGHVVAVIEDAHRVDVDSLRMIAAAARVVRGQPVLMLMTVRRDPVAPDVDDALRTLRSAGPHHLIDLAGLTDKDVSAIVDGELGSAATGVSATIIEQSAGSPFVAVQLCDLVRAGGDLTPGIATAEVIRMKLDSVSGPARRLADLLAVIGSRATLGLAMTADAEPQFDDRLRELVTAQIVRTADGFIDFAHDLVRGAVLDRVGAGRRSELHRRVADALESTTPDADTAIASHRSAAAMDRLDPSAAEACASASRTALRHSAFHDCIEFCTRGLRHAGPSERYLRIEFDSLAGQAQTRLGDYDAAAASFDRAGRTCADEGDWVGLGRVALLGSQSGVGGYFSGYGVVQSGSAALRTQALAHRDELPDRLVAELEAVEAVERAVHGMPGDLDHLAEARARCEPGSDAWQQVKLAEFICIWDPATVAERSTIADELSDLAGADLPARATALHLRRVCALESGDLRLVRRLSAEFARIAVDGGSDTAAMQLWWRVMIAVLRGDYDRSRELMRQAVEGLGAVDGPARLLAEASLLTSRSIELWHKGRLAEAMPEVDRMIEDIDDDFALVAAMGAAELGDHGRALRLIETILAQPGRMHGPRLVTRVPLLIEALLVVARDPRYRSEAQAFAGRLEPHTEGWGDTLLVQWPGLVCLGPSGLYRGTIRALLGRSDARDQVVAAMNRARALGALPYEKRAAERLTMWPFVAD</sequence>
<dbReference type="PANTHER" id="PTHR35807">
    <property type="entry name" value="TRANSCRIPTIONAL REGULATOR REDD-RELATED"/>
    <property type="match status" value="1"/>
</dbReference>
<comment type="caution">
    <text evidence="7">The sequence shown here is derived from an EMBL/GenBank/DDBJ whole genome shotgun (WGS) entry which is preliminary data.</text>
</comment>
<dbReference type="InterPro" id="IPR041664">
    <property type="entry name" value="AAA_16"/>
</dbReference>
<dbReference type="Proteomes" id="UP001335729">
    <property type="component" value="Unassembled WGS sequence"/>
</dbReference>
<keyword evidence="2" id="KW-0805">Transcription regulation</keyword>
<dbReference type="InterPro" id="IPR005158">
    <property type="entry name" value="BTAD"/>
</dbReference>
<organism evidence="7 8">
    <name type="scientific">Gordonia prachuapensis</name>
    <dbReference type="NCBI Taxonomy" id="3115651"/>
    <lineage>
        <taxon>Bacteria</taxon>
        <taxon>Bacillati</taxon>
        <taxon>Actinomycetota</taxon>
        <taxon>Actinomycetes</taxon>
        <taxon>Mycobacteriales</taxon>
        <taxon>Gordoniaceae</taxon>
        <taxon>Gordonia</taxon>
    </lineage>
</organism>
<dbReference type="EMBL" id="JAZDUE010000004">
    <property type="protein sequence ID" value="MEE4022589.1"/>
    <property type="molecule type" value="Genomic_DNA"/>
</dbReference>
<evidence type="ECO:0000256" key="1">
    <source>
        <dbReference type="ARBA" id="ARBA00005820"/>
    </source>
</evidence>
<dbReference type="SMART" id="SM01043">
    <property type="entry name" value="BTAD"/>
    <property type="match status" value="1"/>
</dbReference>
<keyword evidence="8" id="KW-1185">Reference proteome</keyword>
<dbReference type="Pfam" id="PF13191">
    <property type="entry name" value="AAA_16"/>
    <property type="match status" value="1"/>
</dbReference>
<name>A0ABU7MQI7_9ACTN</name>
<evidence type="ECO:0000256" key="4">
    <source>
        <dbReference type="ARBA" id="ARBA00023163"/>
    </source>
</evidence>
<keyword evidence="4" id="KW-0804">Transcription</keyword>
<dbReference type="InterPro" id="IPR036388">
    <property type="entry name" value="WH-like_DNA-bd_sf"/>
</dbReference>
<dbReference type="SMART" id="SM00862">
    <property type="entry name" value="Trans_reg_C"/>
    <property type="match status" value="1"/>
</dbReference>
<dbReference type="Pfam" id="PF03704">
    <property type="entry name" value="BTAD"/>
    <property type="match status" value="1"/>
</dbReference>
<dbReference type="SUPFAM" id="SSF48452">
    <property type="entry name" value="TPR-like"/>
    <property type="match status" value="1"/>
</dbReference>
<dbReference type="CDD" id="cd15831">
    <property type="entry name" value="BTAD"/>
    <property type="match status" value="1"/>
</dbReference>
<dbReference type="Gene3D" id="1.10.10.10">
    <property type="entry name" value="Winged helix-like DNA-binding domain superfamily/Winged helix DNA-binding domain"/>
    <property type="match status" value="1"/>
</dbReference>
<comment type="similarity">
    <text evidence="1">Belongs to the AfsR/DnrI/RedD regulatory family.</text>
</comment>
<evidence type="ECO:0000313" key="7">
    <source>
        <dbReference type="EMBL" id="MEE4022589.1"/>
    </source>
</evidence>
<dbReference type="InterPro" id="IPR016032">
    <property type="entry name" value="Sig_transdc_resp-reg_C-effctor"/>
</dbReference>
<dbReference type="Gene3D" id="1.25.40.10">
    <property type="entry name" value="Tetratricopeptide repeat domain"/>
    <property type="match status" value="2"/>
</dbReference>
<accession>A0ABU7MQI7</accession>
<gene>
    <name evidence="7" type="ORF">V1Y59_05815</name>
</gene>
<reference evidence="7 8" key="1">
    <citation type="submission" date="2024-01" db="EMBL/GenBank/DDBJ databases">
        <title>Draft genome sequence of Gordonia sp. PKS22-38.</title>
        <authorList>
            <person name="Suphannarot A."/>
            <person name="Mingma R."/>
        </authorList>
    </citation>
    <scope>NUCLEOTIDE SEQUENCE [LARGE SCALE GENOMIC DNA]</scope>
    <source>
        <strain evidence="7 8">PKS22-38</strain>
    </source>
</reference>
<dbReference type="SUPFAM" id="SSF46894">
    <property type="entry name" value="C-terminal effector domain of the bipartite response regulators"/>
    <property type="match status" value="1"/>
</dbReference>
<dbReference type="PANTHER" id="PTHR35807:SF1">
    <property type="entry name" value="TRANSCRIPTIONAL REGULATOR REDD"/>
    <property type="match status" value="1"/>
</dbReference>
<dbReference type="InterPro" id="IPR027417">
    <property type="entry name" value="P-loop_NTPase"/>
</dbReference>
<dbReference type="InterPro" id="IPR001867">
    <property type="entry name" value="OmpR/PhoB-type_DNA-bd"/>
</dbReference>
<evidence type="ECO:0000259" key="6">
    <source>
        <dbReference type="SMART" id="SM01043"/>
    </source>
</evidence>
<dbReference type="RefSeq" id="WP_330503900.1">
    <property type="nucleotide sequence ID" value="NZ_JAZDUE010000004.1"/>
</dbReference>
<feature type="domain" description="OmpR/PhoB-type" evidence="5">
    <location>
        <begin position="28"/>
        <end position="102"/>
    </location>
</feature>
<feature type="domain" description="Bacterial transcriptional activator" evidence="6">
    <location>
        <begin position="109"/>
        <end position="254"/>
    </location>
</feature>
<proteinExistence type="inferred from homology"/>